<evidence type="ECO:0000313" key="1">
    <source>
        <dbReference type="EMBL" id="KAH9479044.1"/>
    </source>
</evidence>
<evidence type="ECO:0000313" key="2">
    <source>
        <dbReference type="Proteomes" id="UP000664032"/>
    </source>
</evidence>
<dbReference type="Proteomes" id="UP000664032">
    <property type="component" value="Unassembled WGS sequence"/>
</dbReference>
<proteinExistence type="predicted"/>
<name>A0ACB8GVI4_PSICU</name>
<organism evidence="1 2">
    <name type="scientific">Psilocybe cubensis</name>
    <name type="common">Psychedelic mushroom</name>
    <name type="synonym">Stropharia cubensis</name>
    <dbReference type="NCBI Taxonomy" id="181762"/>
    <lineage>
        <taxon>Eukaryota</taxon>
        <taxon>Fungi</taxon>
        <taxon>Dikarya</taxon>
        <taxon>Basidiomycota</taxon>
        <taxon>Agaricomycotina</taxon>
        <taxon>Agaricomycetes</taxon>
        <taxon>Agaricomycetidae</taxon>
        <taxon>Agaricales</taxon>
        <taxon>Agaricineae</taxon>
        <taxon>Strophariaceae</taxon>
        <taxon>Psilocybe</taxon>
    </lineage>
</organism>
<accession>A0ACB8GVI4</accession>
<gene>
    <name evidence="1" type="ORF">JR316_0007619</name>
</gene>
<sequence length="82" mass="9137">MFLLYIKRRRNAGGSVETICLVGNGGSKLEDVSSTVSELEEFLGVAVIWEGPISDEEDDEEETDEDDDDNQENRQALIVCEL</sequence>
<comment type="caution">
    <text evidence="1">The sequence shown here is derived from an EMBL/GenBank/DDBJ whole genome shotgun (WGS) entry which is preliminary data.</text>
</comment>
<keyword evidence="2" id="KW-1185">Reference proteome</keyword>
<dbReference type="EMBL" id="JAFIQS020000007">
    <property type="protein sequence ID" value="KAH9479044.1"/>
    <property type="molecule type" value="Genomic_DNA"/>
</dbReference>
<protein>
    <submittedName>
        <fullName evidence="1">Uncharacterized protein</fullName>
    </submittedName>
</protein>
<reference evidence="1" key="1">
    <citation type="submission" date="2021-10" db="EMBL/GenBank/DDBJ databases">
        <title>Psilocybe cubensis genome.</title>
        <authorList>
            <person name="Mckernan K.J."/>
            <person name="Crawford S."/>
            <person name="Trippe A."/>
            <person name="Kane L.T."/>
            <person name="Mclaughlin S."/>
        </authorList>
    </citation>
    <scope>NUCLEOTIDE SEQUENCE</scope>
    <source>
        <strain evidence="1">MGC-MH-2018</strain>
    </source>
</reference>